<keyword evidence="4" id="KW-1185">Reference proteome</keyword>
<evidence type="ECO:0000313" key="3">
    <source>
        <dbReference type="EMBL" id="TGE23957.1"/>
    </source>
</evidence>
<dbReference type="PANTHER" id="PTHR43048">
    <property type="entry name" value="METHYLMALONYL-COA EPIMERASE"/>
    <property type="match status" value="1"/>
</dbReference>
<dbReference type="InterPro" id="IPR051785">
    <property type="entry name" value="MMCE/EMCE_epimerase"/>
</dbReference>
<dbReference type="GO" id="GO:0046872">
    <property type="term" value="F:metal ion binding"/>
    <property type="evidence" value="ECO:0007669"/>
    <property type="project" value="UniProtKB-KW"/>
</dbReference>
<dbReference type="Gene3D" id="3.10.180.10">
    <property type="entry name" value="2,3-Dihydroxybiphenyl 1,2-Dioxygenase, domain 1"/>
    <property type="match status" value="1"/>
</dbReference>
<dbReference type="InterPro" id="IPR037523">
    <property type="entry name" value="VOC_core"/>
</dbReference>
<dbReference type="InterPro" id="IPR029068">
    <property type="entry name" value="Glyas_Bleomycin-R_OHBP_Dase"/>
</dbReference>
<dbReference type="InterPro" id="IPR004360">
    <property type="entry name" value="Glyas_Fos-R_dOase_dom"/>
</dbReference>
<name>A0A4Z0Q1U6_9BACT</name>
<dbReference type="EMBL" id="SRLC01000001">
    <property type="protein sequence ID" value="TGE23957.1"/>
    <property type="molecule type" value="Genomic_DNA"/>
</dbReference>
<dbReference type="PANTHER" id="PTHR43048:SF3">
    <property type="entry name" value="METHYLMALONYL-COA EPIMERASE, MITOCHONDRIAL"/>
    <property type="match status" value="1"/>
</dbReference>
<dbReference type="Pfam" id="PF00903">
    <property type="entry name" value="Glyoxalase"/>
    <property type="match status" value="1"/>
</dbReference>
<dbReference type="Proteomes" id="UP000297549">
    <property type="component" value="Unassembled WGS sequence"/>
</dbReference>
<keyword evidence="1" id="KW-0479">Metal-binding</keyword>
<protein>
    <submittedName>
        <fullName evidence="3">VOC family protein</fullName>
    </submittedName>
</protein>
<proteinExistence type="predicted"/>
<dbReference type="GO" id="GO:0004493">
    <property type="term" value="F:methylmalonyl-CoA epimerase activity"/>
    <property type="evidence" value="ECO:0007669"/>
    <property type="project" value="TreeGrafter"/>
</dbReference>
<dbReference type="OrthoDB" id="9795618at2"/>
<evidence type="ECO:0000313" key="4">
    <source>
        <dbReference type="Proteomes" id="UP000297549"/>
    </source>
</evidence>
<reference evidence="3 4" key="1">
    <citation type="submission" date="2019-04" db="EMBL/GenBank/DDBJ databases">
        <authorList>
            <person name="Feng G."/>
            <person name="Zhang J."/>
            <person name="Zhu H."/>
        </authorList>
    </citation>
    <scope>NUCLEOTIDE SEQUENCE [LARGE SCALE GENOMIC DNA]</scope>
    <source>
        <strain evidence="3 4">JCM 31653</strain>
    </source>
</reference>
<evidence type="ECO:0000256" key="1">
    <source>
        <dbReference type="ARBA" id="ARBA00022723"/>
    </source>
</evidence>
<comment type="caution">
    <text evidence="3">The sequence shown here is derived from an EMBL/GenBank/DDBJ whole genome shotgun (WGS) entry which is preliminary data.</text>
</comment>
<dbReference type="GO" id="GO:0046491">
    <property type="term" value="P:L-methylmalonyl-CoA metabolic process"/>
    <property type="evidence" value="ECO:0007669"/>
    <property type="project" value="TreeGrafter"/>
</dbReference>
<sequence length="148" mass="16144">MDNTAIPLPPRNPAGGPGQLRAAHVGLRTPDYAATLHWYTSKLGFRILKEWTVGELQLAFLAPANDDQFWLEVLHDPAAGPAPAPGQPLVAGFHHLCFEVDNLDETLAELRARDVPVIREPFRVPAIGTRCGFVADLHGNVLELAENI</sequence>
<dbReference type="PROSITE" id="PS51819">
    <property type="entry name" value="VOC"/>
    <property type="match status" value="1"/>
</dbReference>
<dbReference type="SUPFAM" id="SSF54593">
    <property type="entry name" value="Glyoxalase/Bleomycin resistance protein/Dihydroxybiphenyl dioxygenase"/>
    <property type="match status" value="1"/>
</dbReference>
<evidence type="ECO:0000259" key="2">
    <source>
        <dbReference type="PROSITE" id="PS51819"/>
    </source>
</evidence>
<dbReference type="AlphaFoldDB" id="A0A4Z0Q1U6"/>
<accession>A0A4Z0Q1U6</accession>
<dbReference type="RefSeq" id="WP_135461049.1">
    <property type="nucleotide sequence ID" value="NZ_SRLC01000001.1"/>
</dbReference>
<gene>
    <name evidence="3" type="ORF">E5K00_01710</name>
</gene>
<organism evidence="3 4">
    <name type="scientific">Hymenobacter aquaticus</name>
    <dbReference type="NCBI Taxonomy" id="1867101"/>
    <lineage>
        <taxon>Bacteria</taxon>
        <taxon>Pseudomonadati</taxon>
        <taxon>Bacteroidota</taxon>
        <taxon>Cytophagia</taxon>
        <taxon>Cytophagales</taxon>
        <taxon>Hymenobacteraceae</taxon>
        <taxon>Hymenobacter</taxon>
    </lineage>
</organism>
<feature type="domain" description="VOC" evidence="2">
    <location>
        <begin position="21"/>
        <end position="147"/>
    </location>
</feature>